<evidence type="ECO:0000313" key="2">
    <source>
        <dbReference type="Proteomes" id="UP001586593"/>
    </source>
</evidence>
<comment type="caution">
    <text evidence="1">The sequence shown here is derived from an EMBL/GenBank/DDBJ whole genome shotgun (WGS) entry which is preliminary data.</text>
</comment>
<keyword evidence="2" id="KW-1185">Reference proteome</keyword>
<dbReference type="Proteomes" id="UP001586593">
    <property type="component" value="Unassembled WGS sequence"/>
</dbReference>
<sequence>MPSKKNRSEYTLPCTHSLYPASRGRSDRLISCPGSAGRLDYLDLGFCTVLTTRQNSRAVQEDFARLRSSPVAPKHTKAPGPDVVITATGLDVRRGKNTQGWKSEFRELNTAALEGPREWCGRQIKWPSSRWRACSSVMWRPNQRGNSNAL</sequence>
<protein>
    <submittedName>
        <fullName evidence="1">Uncharacterized protein</fullName>
    </submittedName>
</protein>
<reference evidence="1 2" key="1">
    <citation type="journal article" date="2024" name="Commun. Biol.">
        <title>Comparative genomic analysis of thermophilic fungi reveals convergent evolutionary adaptations and gene losses.</title>
        <authorList>
            <person name="Steindorff A.S."/>
            <person name="Aguilar-Pontes M.V."/>
            <person name="Robinson A.J."/>
            <person name="Andreopoulos B."/>
            <person name="LaButti K."/>
            <person name="Kuo A."/>
            <person name="Mondo S."/>
            <person name="Riley R."/>
            <person name="Otillar R."/>
            <person name="Haridas S."/>
            <person name="Lipzen A."/>
            <person name="Grimwood J."/>
            <person name="Schmutz J."/>
            <person name="Clum A."/>
            <person name="Reid I.D."/>
            <person name="Moisan M.C."/>
            <person name="Butler G."/>
            <person name="Nguyen T.T.M."/>
            <person name="Dewar K."/>
            <person name="Conant G."/>
            <person name="Drula E."/>
            <person name="Henrissat B."/>
            <person name="Hansel C."/>
            <person name="Singer S."/>
            <person name="Hutchinson M.I."/>
            <person name="de Vries R.P."/>
            <person name="Natvig D.O."/>
            <person name="Powell A.J."/>
            <person name="Tsang A."/>
            <person name="Grigoriev I.V."/>
        </authorList>
    </citation>
    <scope>NUCLEOTIDE SEQUENCE [LARGE SCALE GENOMIC DNA]</scope>
    <source>
        <strain evidence="1 2">ATCC 24622</strain>
    </source>
</reference>
<organism evidence="1 2">
    <name type="scientific">Phialemonium thermophilum</name>
    <dbReference type="NCBI Taxonomy" id="223376"/>
    <lineage>
        <taxon>Eukaryota</taxon>
        <taxon>Fungi</taxon>
        <taxon>Dikarya</taxon>
        <taxon>Ascomycota</taxon>
        <taxon>Pezizomycotina</taxon>
        <taxon>Sordariomycetes</taxon>
        <taxon>Sordariomycetidae</taxon>
        <taxon>Cephalothecales</taxon>
        <taxon>Cephalothecaceae</taxon>
        <taxon>Phialemonium</taxon>
    </lineage>
</organism>
<dbReference type="EMBL" id="JAZHXJ010000149">
    <property type="protein sequence ID" value="KAL1871720.1"/>
    <property type="molecule type" value="Genomic_DNA"/>
</dbReference>
<proteinExistence type="predicted"/>
<gene>
    <name evidence="1" type="ORF">VTK73DRAFT_1860</name>
</gene>
<accession>A0ABR3X718</accession>
<evidence type="ECO:0000313" key="1">
    <source>
        <dbReference type="EMBL" id="KAL1871720.1"/>
    </source>
</evidence>
<name>A0ABR3X718_9PEZI</name>